<dbReference type="Proteomes" id="UP000011885">
    <property type="component" value="Unassembled WGS sequence"/>
</dbReference>
<accession>M5U9A6</accession>
<dbReference type="EMBL" id="ANOH01000420">
    <property type="protein sequence ID" value="EMI52563.1"/>
    <property type="molecule type" value="Genomic_DNA"/>
</dbReference>
<name>M5U9A6_9BACT</name>
<gene>
    <name evidence="1" type="ORF">RSSM_05996</name>
</gene>
<proteinExistence type="predicted"/>
<dbReference type="PATRIC" id="fig|1263870.3.peg.6353"/>
<evidence type="ECO:0000313" key="2">
    <source>
        <dbReference type="Proteomes" id="UP000011885"/>
    </source>
</evidence>
<protein>
    <submittedName>
        <fullName evidence="1">Uncharacterized protein</fullName>
    </submittedName>
</protein>
<comment type="caution">
    <text evidence="1">The sequence shown here is derived from an EMBL/GenBank/DDBJ whole genome shotgun (WGS) entry which is preliminary data.</text>
</comment>
<evidence type="ECO:0000313" key="1">
    <source>
        <dbReference type="EMBL" id="EMI52563.1"/>
    </source>
</evidence>
<keyword evidence="2" id="KW-1185">Reference proteome</keyword>
<organism evidence="1 2">
    <name type="scientific">Rhodopirellula sallentina SM41</name>
    <dbReference type="NCBI Taxonomy" id="1263870"/>
    <lineage>
        <taxon>Bacteria</taxon>
        <taxon>Pseudomonadati</taxon>
        <taxon>Planctomycetota</taxon>
        <taxon>Planctomycetia</taxon>
        <taxon>Pirellulales</taxon>
        <taxon>Pirellulaceae</taxon>
        <taxon>Rhodopirellula</taxon>
    </lineage>
</organism>
<sequence length="46" mass="5137">MPTVKIQGHDKSDRPFFIFLVDSRRRLQPDELARSPSVSAVEPVGG</sequence>
<reference evidence="1 2" key="1">
    <citation type="journal article" date="2013" name="Mar. Genomics">
        <title>Expression of sulfatases in Rhodopirellula baltica and the diversity of sulfatases in the genus Rhodopirellula.</title>
        <authorList>
            <person name="Wegner C.E."/>
            <person name="Richter-Heitmann T."/>
            <person name="Klindworth A."/>
            <person name="Klockow C."/>
            <person name="Richter M."/>
            <person name="Achstetter T."/>
            <person name="Glockner F.O."/>
            <person name="Harder J."/>
        </authorList>
    </citation>
    <scope>NUCLEOTIDE SEQUENCE [LARGE SCALE GENOMIC DNA]</scope>
    <source>
        <strain evidence="1 2">SM41</strain>
    </source>
</reference>
<dbReference type="AlphaFoldDB" id="M5U9A6"/>